<dbReference type="Proteomes" id="UP000499080">
    <property type="component" value="Unassembled WGS sequence"/>
</dbReference>
<evidence type="ECO:0000313" key="3">
    <source>
        <dbReference type="Proteomes" id="UP000499080"/>
    </source>
</evidence>
<comment type="caution">
    <text evidence="2">The sequence shown here is derived from an EMBL/GenBank/DDBJ whole genome shotgun (WGS) entry which is preliminary data.</text>
</comment>
<organism evidence="2 3">
    <name type="scientific">Araneus ventricosus</name>
    <name type="common">Orbweaver spider</name>
    <name type="synonym">Epeira ventricosa</name>
    <dbReference type="NCBI Taxonomy" id="182803"/>
    <lineage>
        <taxon>Eukaryota</taxon>
        <taxon>Metazoa</taxon>
        <taxon>Ecdysozoa</taxon>
        <taxon>Arthropoda</taxon>
        <taxon>Chelicerata</taxon>
        <taxon>Arachnida</taxon>
        <taxon>Araneae</taxon>
        <taxon>Araneomorphae</taxon>
        <taxon>Entelegynae</taxon>
        <taxon>Araneoidea</taxon>
        <taxon>Araneidae</taxon>
        <taxon>Araneus</taxon>
    </lineage>
</organism>
<evidence type="ECO:0000313" key="2">
    <source>
        <dbReference type="EMBL" id="GBL82999.1"/>
    </source>
</evidence>
<dbReference type="EMBL" id="BGPR01233149">
    <property type="protein sequence ID" value="GBL82999.1"/>
    <property type="molecule type" value="Genomic_DNA"/>
</dbReference>
<sequence>SIAVRPDTTSSTPLSRISCGVENTLLTMTNDSPIGFRVYKDGEGRVKPSTRETAEYLPSPLEQH</sequence>
<protein>
    <submittedName>
        <fullName evidence="2">Uncharacterized protein</fullName>
    </submittedName>
</protein>
<reference evidence="2 3" key="1">
    <citation type="journal article" date="2019" name="Sci. Rep.">
        <title>Orb-weaving spider Araneus ventricosus genome elucidates the spidroin gene catalogue.</title>
        <authorList>
            <person name="Kono N."/>
            <person name="Nakamura H."/>
            <person name="Ohtoshi R."/>
            <person name="Moran D.A.P."/>
            <person name="Shinohara A."/>
            <person name="Yoshida Y."/>
            <person name="Fujiwara M."/>
            <person name="Mori M."/>
            <person name="Tomita M."/>
            <person name="Arakawa K."/>
        </authorList>
    </citation>
    <scope>NUCLEOTIDE SEQUENCE [LARGE SCALE GENOMIC DNA]</scope>
</reference>
<dbReference type="AlphaFoldDB" id="A0A4Y2AUP5"/>
<gene>
    <name evidence="2" type="ORF">AVEN_104487_1</name>
</gene>
<feature type="region of interest" description="Disordered" evidence="1">
    <location>
        <begin position="40"/>
        <end position="64"/>
    </location>
</feature>
<name>A0A4Y2AUP5_ARAVE</name>
<accession>A0A4Y2AUP5</accession>
<keyword evidence="3" id="KW-1185">Reference proteome</keyword>
<evidence type="ECO:0000256" key="1">
    <source>
        <dbReference type="SAM" id="MobiDB-lite"/>
    </source>
</evidence>
<proteinExistence type="predicted"/>
<feature type="non-terminal residue" evidence="2">
    <location>
        <position position="1"/>
    </location>
</feature>
<feature type="compositionally biased region" description="Basic and acidic residues" evidence="1">
    <location>
        <begin position="40"/>
        <end position="54"/>
    </location>
</feature>